<protein>
    <submittedName>
        <fullName evidence="10">FtsX-like permease family protein</fullName>
    </submittedName>
</protein>
<feature type="transmembrane region" description="Helical" evidence="7">
    <location>
        <begin position="21"/>
        <end position="42"/>
    </location>
</feature>
<evidence type="ECO:0000256" key="4">
    <source>
        <dbReference type="ARBA" id="ARBA00022989"/>
    </source>
</evidence>
<dbReference type="InterPro" id="IPR050250">
    <property type="entry name" value="Macrolide_Exporter_MacB"/>
</dbReference>
<dbReference type="Proteomes" id="UP000269154">
    <property type="component" value="Unassembled WGS sequence"/>
</dbReference>
<accession>A0A3N6P921</accession>
<keyword evidence="11" id="KW-1185">Reference proteome</keyword>
<evidence type="ECO:0000256" key="6">
    <source>
        <dbReference type="ARBA" id="ARBA00038076"/>
    </source>
</evidence>
<dbReference type="Pfam" id="PF12704">
    <property type="entry name" value="MacB_PCD"/>
    <property type="match status" value="1"/>
</dbReference>
<keyword evidence="5 7" id="KW-0472">Membrane</keyword>
<evidence type="ECO:0000256" key="1">
    <source>
        <dbReference type="ARBA" id="ARBA00004651"/>
    </source>
</evidence>
<dbReference type="RefSeq" id="WP_124144694.1">
    <property type="nucleotide sequence ID" value="NZ_CAWOKI010000032.1"/>
</dbReference>
<reference evidence="10 11" key="1">
    <citation type="journal article" date="2018" name="ACS Chem. Biol.">
        <title>Ketoreductase domain dysfunction expands chemodiversity: malyngamide biosynthesis in the cyanobacterium Okeania hirsuta.</title>
        <authorList>
            <person name="Moss N.A."/>
            <person name="Leao T."/>
            <person name="Rankin M."/>
            <person name="McCullough T.M."/>
            <person name="Qu P."/>
            <person name="Korobeynikov A."/>
            <person name="Smith J.L."/>
            <person name="Gerwick L."/>
            <person name="Gerwick W.H."/>
        </authorList>
    </citation>
    <scope>NUCLEOTIDE SEQUENCE [LARGE SCALE GENOMIC DNA]</scope>
    <source>
        <strain evidence="10 11">PAB10Feb10-1</strain>
    </source>
</reference>
<evidence type="ECO:0000259" key="8">
    <source>
        <dbReference type="Pfam" id="PF02687"/>
    </source>
</evidence>
<evidence type="ECO:0000256" key="3">
    <source>
        <dbReference type="ARBA" id="ARBA00022692"/>
    </source>
</evidence>
<keyword evidence="3 7" id="KW-0812">Transmembrane</keyword>
<evidence type="ECO:0000256" key="2">
    <source>
        <dbReference type="ARBA" id="ARBA00022475"/>
    </source>
</evidence>
<evidence type="ECO:0000256" key="5">
    <source>
        <dbReference type="ARBA" id="ARBA00023136"/>
    </source>
</evidence>
<organism evidence="10 11">
    <name type="scientific">Okeania hirsuta</name>
    <dbReference type="NCBI Taxonomy" id="1458930"/>
    <lineage>
        <taxon>Bacteria</taxon>
        <taxon>Bacillati</taxon>
        <taxon>Cyanobacteriota</taxon>
        <taxon>Cyanophyceae</taxon>
        <taxon>Oscillatoriophycideae</taxon>
        <taxon>Oscillatoriales</taxon>
        <taxon>Microcoleaceae</taxon>
        <taxon>Okeania</taxon>
    </lineage>
</organism>
<keyword evidence="2" id="KW-1003">Cell membrane</keyword>
<gene>
    <name evidence="10" type="ORF">D5R40_08295</name>
</gene>
<feature type="transmembrane region" description="Helical" evidence="7">
    <location>
        <begin position="365"/>
        <end position="388"/>
    </location>
</feature>
<evidence type="ECO:0000256" key="7">
    <source>
        <dbReference type="SAM" id="Phobius"/>
    </source>
</evidence>
<name>A0A3N6P921_9CYAN</name>
<dbReference type="OrthoDB" id="9770099at2"/>
<comment type="similarity">
    <text evidence="6">Belongs to the ABC-4 integral membrane protein family.</text>
</comment>
<dbReference type="GO" id="GO:0005886">
    <property type="term" value="C:plasma membrane"/>
    <property type="evidence" value="ECO:0007669"/>
    <property type="project" value="UniProtKB-SubCell"/>
</dbReference>
<sequence>MNILESIKMATTTLLTNKVRSSLTMLGIIIGNASVIAMIGIGEGAQKFVNNQITSLGPNVLFIVPGSPEAQRQPVLRPQTLVLADAEAIASQVPTVKEVAPILNANELVSYRNKNASSSLTGTTPEFLTVRNFDVAKGRFLTNLDLQRQENIVALGSELAEQLFGNEDPIGKRVRIKNTSLQVIGVMASKGTNLGNNEDMSAFIPITTMANRIVGRSSPYGTQVSLISVSVKDEDSMKAAQFQIENLLRLRHKIIYEDDFTVRSQQDLLQTLGGITAALTLLLAATAAVSLVVGGIGIMNIMLVSVTERTREIGLRKAIGASQKDILVQFIIESVILSIVGGLIGTGIGVSGVLILSILTPLETGIPVTAIAIAFGVSGAIGLFFGVVPAKQAAKLDPIVALRSI</sequence>
<dbReference type="InterPro" id="IPR003838">
    <property type="entry name" value="ABC3_permease_C"/>
</dbReference>
<evidence type="ECO:0000313" key="11">
    <source>
        <dbReference type="Proteomes" id="UP000269154"/>
    </source>
</evidence>
<dbReference type="EMBL" id="RCBY01000033">
    <property type="protein sequence ID" value="RQH47921.1"/>
    <property type="molecule type" value="Genomic_DNA"/>
</dbReference>
<feature type="domain" description="ABC3 transporter permease C-terminal" evidence="8">
    <location>
        <begin position="287"/>
        <end position="398"/>
    </location>
</feature>
<dbReference type="PANTHER" id="PTHR30572">
    <property type="entry name" value="MEMBRANE COMPONENT OF TRANSPORTER-RELATED"/>
    <property type="match status" value="1"/>
</dbReference>
<feature type="transmembrane region" description="Helical" evidence="7">
    <location>
        <begin position="326"/>
        <end position="359"/>
    </location>
</feature>
<feature type="domain" description="MacB-like periplasmic core" evidence="9">
    <location>
        <begin position="21"/>
        <end position="247"/>
    </location>
</feature>
<feature type="transmembrane region" description="Helical" evidence="7">
    <location>
        <begin position="272"/>
        <end position="305"/>
    </location>
</feature>
<dbReference type="Pfam" id="PF02687">
    <property type="entry name" value="FtsX"/>
    <property type="match status" value="1"/>
</dbReference>
<comment type="caution">
    <text evidence="10">The sequence shown here is derived from an EMBL/GenBank/DDBJ whole genome shotgun (WGS) entry which is preliminary data.</text>
</comment>
<dbReference type="PANTHER" id="PTHR30572:SF4">
    <property type="entry name" value="ABC TRANSPORTER PERMEASE YTRF"/>
    <property type="match status" value="1"/>
</dbReference>
<dbReference type="InterPro" id="IPR025857">
    <property type="entry name" value="MacB_PCD"/>
</dbReference>
<dbReference type="AlphaFoldDB" id="A0A3N6P921"/>
<proteinExistence type="inferred from homology"/>
<dbReference type="GO" id="GO:0022857">
    <property type="term" value="F:transmembrane transporter activity"/>
    <property type="evidence" value="ECO:0007669"/>
    <property type="project" value="TreeGrafter"/>
</dbReference>
<evidence type="ECO:0000313" key="10">
    <source>
        <dbReference type="EMBL" id="RQH47921.1"/>
    </source>
</evidence>
<comment type="subcellular location">
    <subcellularLocation>
        <location evidence="1">Cell membrane</location>
        <topology evidence="1">Multi-pass membrane protein</topology>
    </subcellularLocation>
</comment>
<evidence type="ECO:0000259" key="9">
    <source>
        <dbReference type="Pfam" id="PF12704"/>
    </source>
</evidence>
<keyword evidence="4 7" id="KW-1133">Transmembrane helix</keyword>